<dbReference type="Proteomes" id="UP000236497">
    <property type="component" value="Unassembled WGS sequence"/>
</dbReference>
<evidence type="ECO:0008006" key="3">
    <source>
        <dbReference type="Google" id="ProtNLM"/>
    </source>
</evidence>
<organism evidence="1 2">
    <name type="scientific">Herbinix hemicellulosilytica</name>
    <dbReference type="NCBI Taxonomy" id="1564487"/>
    <lineage>
        <taxon>Bacteria</taxon>
        <taxon>Bacillati</taxon>
        <taxon>Bacillota</taxon>
        <taxon>Clostridia</taxon>
        <taxon>Lachnospirales</taxon>
        <taxon>Lachnospiraceae</taxon>
        <taxon>Herbinix</taxon>
    </lineage>
</organism>
<protein>
    <recommendedName>
        <fullName evidence="3">PAS domain-containing protein</fullName>
    </recommendedName>
</protein>
<proteinExistence type="predicted"/>
<evidence type="ECO:0000313" key="2">
    <source>
        <dbReference type="Proteomes" id="UP000236497"/>
    </source>
</evidence>
<dbReference type="OrthoDB" id="9804955at2"/>
<dbReference type="EMBL" id="CVTD020000026">
    <property type="protein sequence ID" value="CRZ35593.1"/>
    <property type="molecule type" value="Genomic_DNA"/>
</dbReference>
<reference evidence="1 2" key="1">
    <citation type="submission" date="2015-06" db="EMBL/GenBank/DDBJ databases">
        <authorList>
            <person name="Wibberg Daniel"/>
        </authorList>
    </citation>
    <scope>NUCLEOTIDE SEQUENCE [LARGE SCALE GENOMIC DNA]</scope>
    <source>
        <strain evidence="1 2">T3/55T</strain>
    </source>
</reference>
<evidence type="ECO:0000313" key="1">
    <source>
        <dbReference type="EMBL" id="CRZ35593.1"/>
    </source>
</evidence>
<keyword evidence="2" id="KW-1185">Reference proteome</keyword>
<sequence>MSSVLPDNFKEKVKDLPCSLLQVALDDELTIVSANDAFFNLIDYKADIWPKSIFKLVYM</sequence>
<dbReference type="AlphaFoldDB" id="A0A0H5SYY1"/>
<accession>A0A0H5SYY1</accession>
<gene>
    <name evidence="1" type="ORF">HHT355_2407</name>
</gene>
<name>A0A0H5SYY1_HERHM</name>
<dbReference type="RefSeq" id="WP_103203669.1">
    <property type="nucleotide sequence ID" value="NZ_CVTD020000026.1"/>
</dbReference>